<comment type="subcellular location">
    <subcellularLocation>
        <location evidence="2">Endomembrane system</location>
    </subcellularLocation>
    <subcellularLocation>
        <location evidence="11">Endoplasmic reticulum membrane</location>
        <topology evidence="11">Single-pass type IV membrane protein</topology>
    </subcellularLocation>
</comment>
<dbReference type="STRING" id="337451.A0A443P941"/>
<dbReference type="SMART" id="SM00184">
    <property type="entry name" value="RING"/>
    <property type="match status" value="1"/>
</dbReference>
<evidence type="ECO:0000256" key="12">
    <source>
        <dbReference type="SAM" id="MobiDB-lite"/>
    </source>
</evidence>
<feature type="region of interest" description="Disordered" evidence="12">
    <location>
        <begin position="581"/>
        <end position="610"/>
    </location>
</feature>
<keyword evidence="4 11" id="KW-0808">Transferase</keyword>
<feature type="region of interest" description="Disordered" evidence="12">
    <location>
        <begin position="476"/>
        <end position="499"/>
    </location>
</feature>
<keyword evidence="7 11" id="KW-0833">Ubl conjugation pathway</keyword>
<feature type="region of interest" description="Disordered" evidence="12">
    <location>
        <begin position="707"/>
        <end position="747"/>
    </location>
</feature>
<evidence type="ECO:0000256" key="2">
    <source>
        <dbReference type="ARBA" id="ARBA00004308"/>
    </source>
</evidence>
<evidence type="ECO:0000256" key="10">
    <source>
        <dbReference type="PROSITE-ProRule" id="PRU00175"/>
    </source>
</evidence>
<evidence type="ECO:0000256" key="6">
    <source>
        <dbReference type="ARBA" id="ARBA00022771"/>
    </source>
</evidence>
<dbReference type="FunFam" id="3.30.40.10:FF:000365">
    <property type="entry name" value="Zinc finger family protein"/>
    <property type="match status" value="1"/>
</dbReference>
<dbReference type="Gene3D" id="3.30.40.10">
    <property type="entry name" value="Zinc/RING finger domain, C3HC4 (zinc finger)"/>
    <property type="match status" value="1"/>
</dbReference>
<dbReference type="InterPro" id="IPR013083">
    <property type="entry name" value="Znf_RING/FYVE/PHD"/>
</dbReference>
<accession>A0A443P941</accession>
<evidence type="ECO:0000313" key="14">
    <source>
        <dbReference type="EMBL" id="RWR87277.1"/>
    </source>
</evidence>
<comment type="pathway">
    <text evidence="3 11">Protein modification; protein ubiquitination.</text>
</comment>
<keyword evidence="6 10" id="KW-0863">Zinc-finger</keyword>
<dbReference type="EC" id="2.3.2.27" evidence="11"/>
<dbReference type="AlphaFoldDB" id="A0A443P941"/>
<evidence type="ECO:0000259" key="13">
    <source>
        <dbReference type="PROSITE" id="PS50089"/>
    </source>
</evidence>
<gene>
    <name evidence="14" type="ORF">CKAN_01621400</name>
</gene>
<protein>
    <recommendedName>
        <fullName evidence="11">E3 ubiquitin-protein ligase RMA</fullName>
        <ecNumber evidence="11">2.3.2.27</ecNumber>
    </recommendedName>
    <alternativeName>
        <fullName evidence="11">Protein RING membrane-anchor</fullName>
    </alternativeName>
    <alternativeName>
        <fullName evidence="11">RING-type E3 ubiquitin transferase RMA</fullName>
    </alternativeName>
</protein>
<feature type="compositionally biased region" description="Polar residues" evidence="12">
    <location>
        <begin position="222"/>
        <end position="233"/>
    </location>
</feature>
<organism evidence="14 15">
    <name type="scientific">Cinnamomum micranthum f. kanehirae</name>
    <dbReference type="NCBI Taxonomy" id="337451"/>
    <lineage>
        <taxon>Eukaryota</taxon>
        <taxon>Viridiplantae</taxon>
        <taxon>Streptophyta</taxon>
        <taxon>Embryophyta</taxon>
        <taxon>Tracheophyta</taxon>
        <taxon>Spermatophyta</taxon>
        <taxon>Magnoliopsida</taxon>
        <taxon>Magnoliidae</taxon>
        <taxon>Laurales</taxon>
        <taxon>Lauraceae</taxon>
        <taxon>Cinnamomum</taxon>
    </lineage>
</organism>
<evidence type="ECO:0000256" key="5">
    <source>
        <dbReference type="ARBA" id="ARBA00022723"/>
    </source>
</evidence>
<dbReference type="SUPFAM" id="SSF57850">
    <property type="entry name" value="RING/U-box"/>
    <property type="match status" value="1"/>
</dbReference>
<dbReference type="CDD" id="cd16534">
    <property type="entry name" value="RING-HC_RNF5-like"/>
    <property type="match status" value="1"/>
</dbReference>
<dbReference type="Pfam" id="PF00097">
    <property type="entry name" value="zf-C3HC4"/>
    <property type="match status" value="1"/>
</dbReference>
<evidence type="ECO:0000256" key="3">
    <source>
        <dbReference type="ARBA" id="ARBA00004906"/>
    </source>
</evidence>
<feature type="region of interest" description="Disordered" evidence="12">
    <location>
        <begin position="657"/>
        <end position="692"/>
    </location>
</feature>
<keyword evidence="5 11" id="KW-0479">Metal-binding</keyword>
<dbReference type="OrthoDB" id="6270329at2759"/>
<comment type="function">
    <text evidence="11">E3 ubiquitin-protein ligase.</text>
</comment>
<dbReference type="GO" id="GO:0008270">
    <property type="term" value="F:zinc ion binding"/>
    <property type="evidence" value="ECO:0007669"/>
    <property type="project" value="UniProtKB-KW"/>
</dbReference>
<evidence type="ECO:0000256" key="8">
    <source>
        <dbReference type="ARBA" id="ARBA00022833"/>
    </source>
</evidence>
<dbReference type="GO" id="GO:0016567">
    <property type="term" value="P:protein ubiquitination"/>
    <property type="evidence" value="ECO:0007669"/>
    <property type="project" value="UniProtKB-UniPathway"/>
</dbReference>
<keyword evidence="8 11" id="KW-0862">Zinc</keyword>
<feature type="compositionally biased region" description="Basic and acidic residues" evidence="12">
    <location>
        <begin position="143"/>
        <end position="152"/>
    </location>
</feature>
<dbReference type="UniPathway" id="UPA00143"/>
<comment type="catalytic activity">
    <reaction evidence="1 11">
        <text>S-ubiquitinyl-[E2 ubiquitin-conjugating enzyme]-L-cysteine + [acceptor protein]-L-lysine = [E2 ubiquitin-conjugating enzyme]-L-cysteine + N(6)-ubiquitinyl-[acceptor protein]-L-lysine.</text>
        <dbReference type="EC" id="2.3.2.27"/>
    </reaction>
</comment>
<dbReference type="GO" id="GO:0005789">
    <property type="term" value="C:endoplasmic reticulum membrane"/>
    <property type="evidence" value="ECO:0007669"/>
    <property type="project" value="UniProtKB-SubCell"/>
</dbReference>
<comment type="domain">
    <text evidence="11">The RING-type zinc finger domain is responsible for E3 ligase activity.</text>
</comment>
<evidence type="ECO:0000256" key="7">
    <source>
        <dbReference type="ARBA" id="ARBA00022786"/>
    </source>
</evidence>
<sequence>MGDENRSRRMDLNLYLGLPHSPMRRGSDLGSDLALGSIPLLSEEIRSSGEMSVFMDTLDSHAPYSPTHASYTPNQNPMEPLDAPDIRIPRFEYSPYEPSMSYRFVSPLPGDESNSSSHLEYCPYTPTYVPASISTQQTSTDPLHPDGNDTLRHVPYSPSDAPISTTGQDGGEPAVEDENNDYVPISPSYSPVPAPQQPNEGLVDENVDPYFPSSPSYAPISRTGQDSSQPVAENGNNNVEYVLSSPSYGPERMHIPEQTNGGLIPEDVDPYIPSSPSYIPFMPTTHDPDNHSNNENLQPAGEVGLSQATMRISEPLALEGPSQQRRLQPELRFQRLIESSHRWRSGRFRSAAPYRLDPDSGASSLNMEDRILQEVMASERSVETSGSHKLVAESLGARDTEEGMKEQGSGAANFECNICLDMAREPVVTSCGHLFCWPCLFQWLYVHCDHKECPVCKGEVTESNIIPIYGRGSSESGVEKTGVAEGDSSLKVPPRPHGHRFESLRQHIRRPFSRRLGHEISSWRRIMDEELRNGNRVDGQEPPLQGSRALSRLRAAQRLRREGLRREGSSENNLWSSALSRNTAETASNPQNGSSLTSLNDGHQGGSRSSSLLPEGFDFWQRLALFGIPSLPNSERIAAFTAGLSSVMERMSNIAGHSTASASTNPRNTQPLGDQGARGATPVAEQASASSTMATIQGDVGVVNTSAEANAAGSSRSGRRRRRNGASSSLDVDGEGEVQAHKRRRLN</sequence>
<evidence type="ECO:0000256" key="9">
    <source>
        <dbReference type="ARBA" id="ARBA00023136"/>
    </source>
</evidence>
<keyword evidence="9" id="KW-0472">Membrane</keyword>
<evidence type="ECO:0000256" key="4">
    <source>
        <dbReference type="ARBA" id="ARBA00022679"/>
    </source>
</evidence>
<evidence type="ECO:0000313" key="15">
    <source>
        <dbReference type="Proteomes" id="UP000283530"/>
    </source>
</evidence>
<proteinExistence type="predicted"/>
<comment type="caution">
    <text evidence="14">The sequence shown here is derived from an EMBL/GenBank/DDBJ whole genome shotgun (WGS) entry which is preliminary data.</text>
</comment>
<keyword evidence="15" id="KW-1185">Reference proteome</keyword>
<feature type="compositionally biased region" description="Polar residues" evidence="12">
    <location>
        <begin position="657"/>
        <end position="672"/>
    </location>
</feature>
<dbReference type="PROSITE" id="PS00518">
    <property type="entry name" value="ZF_RING_1"/>
    <property type="match status" value="1"/>
</dbReference>
<dbReference type="InterPro" id="IPR001841">
    <property type="entry name" value="Znf_RING"/>
</dbReference>
<feature type="domain" description="RING-type" evidence="13">
    <location>
        <begin position="416"/>
        <end position="457"/>
    </location>
</feature>
<dbReference type="EMBL" id="QPKB01000006">
    <property type="protein sequence ID" value="RWR87277.1"/>
    <property type="molecule type" value="Genomic_DNA"/>
</dbReference>
<keyword evidence="11" id="KW-0256">Endoplasmic reticulum</keyword>
<evidence type="ECO:0000256" key="11">
    <source>
        <dbReference type="RuleBase" id="RU369090"/>
    </source>
</evidence>
<dbReference type="InterPro" id="IPR018957">
    <property type="entry name" value="Znf_C3HC4_RING-type"/>
</dbReference>
<dbReference type="InterPro" id="IPR045103">
    <property type="entry name" value="RNF5/RNF185-like"/>
</dbReference>
<feature type="region of interest" description="Disordered" evidence="12">
    <location>
        <begin position="135"/>
        <end position="233"/>
    </location>
</feature>
<dbReference type="PROSITE" id="PS50089">
    <property type="entry name" value="ZF_RING_2"/>
    <property type="match status" value="1"/>
</dbReference>
<dbReference type="GO" id="GO:0061630">
    <property type="term" value="F:ubiquitin protein ligase activity"/>
    <property type="evidence" value="ECO:0007669"/>
    <property type="project" value="UniProtKB-UniRule"/>
</dbReference>
<dbReference type="Proteomes" id="UP000283530">
    <property type="component" value="Unassembled WGS sequence"/>
</dbReference>
<reference evidence="14 15" key="1">
    <citation type="journal article" date="2019" name="Nat. Plants">
        <title>Stout camphor tree genome fills gaps in understanding of flowering plant genome evolution.</title>
        <authorList>
            <person name="Chaw S.M."/>
            <person name="Liu Y.C."/>
            <person name="Wu Y.W."/>
            <person name="Wang H.Y."/>
            <person name="Lin C.I."/>
            <person name="Wu C.S."/>
            <person name="Ke H.M."/>
            <person name="Chang L.Y."/>
            <person name="Hsu C.Y."/>
            <person name="Yang H.T."/>
            <person name="Sudianto E."/>
            <person name="Hsu M.H."/>
            <person name="Wu K.P."/>
            <person name="Wang L.N."/>
            <person name="Leebens-Mack J.H."/>
            <person name="Tsai I.J."/>
        </authorList>
    </citation>
    <scope>NUCLEOTIDE SEQUENCE [LARGE SCALE GENOMIC DNA]</scope>
    <source>
        <strain evidence="15">cv. Chaw 1501</strain>
        <tissue evidence="14">Young leaves</tissue>
    </source>
</reference>
<dbReference type="GO" id="GO:0006511">
    <property type="term" value="P:ubiquitin-dependent protein catabolic process"/>
    <property type="evidence" value="ECO:0007669"/>
    <property type="project" value="UniProtKB-UniRule"/>
</dbReference>
<evidence type="ECO:0000256" key="1">
    <source>
        <dbReference type="ARBA" id="ARBA00000900"/>
    </source>
</evidence>
<dbReference type="InterPro" id="IPR017907">
    <property type="entry name" value="Znf_RING_CS"/>
</dbReference>
<name>A0A443P941_9MAGN</name>
<dbReference type="PANTHER" id="PTHR12313">
    <property type="entry name" value="E3 UBIQUITIN-PROTEIN LIGASE RNF5-RELATED"/>
    <property type="match status" value="1"/>
</dbReference>